<evidence type="ECO:0000313" key="1">
    <source>
        <dbReference type="EMBL" id="SBP03791.1"/>
    </source>
</evidence>
<reference evidence="1" key="1">
    <citation type="submission" date="2016-05" db="EMBL/GenBank/DDBJ databases">
        <authorList>
            <person name="Lavstsen T."/>
            <person name="Jespersen J.S."/>
        </authorList>
    </citation>
    <scope>NUCLEOTIDE SEQUENCE</scope>
    <source>
        <tissue evidence="1">Brain</tissue>
    </source>
</reference>
<reference evidence="1" key="2">
    <citation type="submission" date="2016-06" db="EMBL/GenBank/DDBJ databases">
        <title>The genome of a short-lived fish provides insights into sex chromosome evolution and the genetic control of aging.</title>
        <authorList>
            <person name="Reichwald K."/>
            <person name="Felder M."/>
            <person name="Petzold A."/>
            <person name="Koch P."/>
            <person name="Groth M."/>
            <person name="Platzer M."/>
        </authorList>
    </citation>
    <scope>NUCLEOTIDE SEQUENCE</scope>
    <source>
        <tissue evidence="1">Brain</tissue>
    </source>
</reference>
<sequence>CVCGGGVFHRRWTSVCFLTQSMGCTYRASTEFLCT</sequence>
<accession>A0A1A7WE22</accession>
<gene>
    <name evidence="1" type="primary">HIPK3A</name>
</gene>
<protein>
    <submittedName>
        <fullName evidence="1">Homeodomain interacting protein kinase 3a</fullName>
    </submittedName>
</protein>
<keyword evidence="1" id="KW-0808">Transferase</keyword>
<name>A0A1A7WE22_9TELE</name>
<proteinExistence type="predicted"/>
<keyword evidence="1" id="KW-0371">Homeobox</keyword>
<dbReference type="GO" id="GO:0003677">
    <property type="term" value="F:DNA binding"/>
    <property type="evidence" value="ECO:0007669"/>
    <property type="project" value="UniProtKB-KW"/>
</dbReference>
<organism evidence="1">
    <name type="scientific">Iconisemion striatum</name>
    <dbReference type="NCBI Taxonomy" id="60296"/>
    <lineage>
        <taxon>Eukaryota</taxon>
        <taxon>Metazoa</taxon>
        <taxon>Chordata</taxon>
        <taxon>Craniata</taxon>
        <taxon>Vertebrata</taxon>
        <taxon>Euteleostomi</taxon>
        <taxon>Actinopterygii</taxon>
        <taxon>Neopterygii</taxon>
        <taxon>Teleostei</taxon>
        <taxon>Neoteleostei</taxon>
        <taxon>Acanthomorphata</taxon>
        <taxon>Ovalentaria</taxon>
        <taxon>Atherinomorphae</taxon>
        <taxon>Cyprinodontiformes</taxon>
        <taxon>Nothobranchiidae</taxon>
        <taxon>Iconisemion</taxon>
    </lineage>
</organism>
<feature type="non-terminal residue" evidence="1">
    <location>
        <position position="1"/>
    </location>
</feature>
<keyword evidence="1" id="KW-0418">Kinase</keyword>
<dbReference type="AlphaFoldDB" id="A0A1A7WE22"/>
<dbReference type="EMBL" id="HADW01002391">
    <property type="protein sequence ID" value="SBP03791.1"/>
    <property type="molecule type" value="Transcribed_RNA"/>
</dbReference>
<dbReference type="GO" id="GO:0016301">
    <property type="term" value="F:kinase activity"/>
    <property type="evidence" value="ECO:0007669"/>
    <property type="project" value="UniProtKB-KW"/>
</dbReference>
<keyword evidence="1" id="KW-0238">DNA-binding</keyword>